<keyword evidence="2" id="KW-0732">Signal</keyword>
<feature type="chain" id="PRO_5040110050" description="C-type lectin domain-containing protein" evidence="2">
    <location>
        <begin position="24"/>
        <end position="239"/>
    </location>
</feature>
<organism evidence="4 5">
    <name type="scientific">Caenorhabditis angaria</name>
    <dbReference type="NCBI Taxonomy" id="860376"/>
    <lineage>
        <taxon>Eukaryota</taxon>
        <taxon>Metazoa</taxon>
        <taxon>Ecdysozoa</taxon>
        <taxon>Nematoda</taxon>
        <taxon>Chromadorea</taxon>
        <taxon>Rhabditida</taxon>
        <taxon>Rhabditina</taxon>
        <taxon>Rhabditomorpha</taxon>
        <taxon>Rhabditoidea</taxon>
        <taxon>Rhabditidae</taxon>
        <taxon>Peloderinae</taxon>
        <taxon>Caenorhabditis</taxon>
    </lineage>
</organism>
<dbReference type="EMBL" id="CANHGI010000004">
    <property type="protein sequence ID" value="CAI5447388.1"/>
    <property type="molecule type" value="Genomic_DNA"/>
</dbReference>
<evidence type="ECO:0000313" key="5">
    <source>
        <dbReference type="Proteomes" id="UP001152747"/>
    </source>
</evidence>
<feature type="region of interest" description="Disordered" evidence="1">
    <location>
        <begin position="55"/>
        <end position="80"/>
    </location>
</feature>
<accession>A0A9P1IN59</accession>
<evidence type="ECO:0000259" key="3">
    <source>
        <dbReference type="SMART" id="SM00034"/>
    </source>
</evidence>
<keyword evidence="5" id="KW-1185">Reference proteome</keyword>
<feature type="domain" description="C-type lectin" evidence="3">
    <location>
        <begin position="88"/>
        <end position="233"/>
    </location>
</feature>
<dbReference type="SUPFAM" id="SSF56436">
    <property type="entry name" value="C-type lectin-like"/>
    <property type="match status" value="1"/>
</dbReference>
<dbReference type="SMART" id="SM00034">
    <property type="entry name" value="CLECT"/>
    <property type="match status" value="1"/>
</dbReference>
<evidence type="ECO:0000256" key="2">
    <source>
        <dbReference type="SAM" id="SignalP"/>
    </source>
</evidence>
<comment type="caution">
    <text evidence="4">The sequence shown here is derived from an EMBL/GenBank/DDBJ whole genome shotgun (WGS) entry which is preliminary data.</text>
</comment>
<dbReference type="Gene3D" id="3.10.100.10">
    <property type="entry name" value="Mannose-Binding Protein A, subunit A"/>
    <property type="match status" value="1"/>
</dbReference>
<dbReference type="InterPro" id="IPR001304">
    <property type="entry name" value="C-type_lectin-like"/>
</dbReference>
<dbReference type="PANTHER" id="PTHR23124">
    <property type="entry name" value="C-TYPE LECTIN DOMAIN-CONTAINING PROTEIN-RELATED-RELATED"/>
    <property type="match status" value="1"/>
</dbReference>
<gene>
    <name evidence="4" type="ORF">CAMP_LOCUS10025</name>
</gene>
<evidence type="ECO:0000313" key="4">
    <source>
        <dbReference type="EMBL" id="CAI5447388.1"/>
    </source>
</evidence>
<reference evidence="4" key="1">
    <citation type="submission" date="2022-11" db="EMBL/GenBank/DDBJ databases">
        <authorList>
            <person name="Kikuchi T."/>
        </authorList>
    </citation>
    <scope>NUCLEOTIDE SEQUENCE</scope>
    <source>
        <strain evidence="4">PS1010</strain>
    </source>
</reference>
<dbReference type="Proteomes" id="UP001152747">
    <property type="component" value="Unassembled WGS sequence"/>
</dbReference>
<dbReference type="InterPro" id="IPR016186">
    <property type="entry name" value="C-type_lectin-like/link_sf"/>
</dbReference>
<evidence type="ECO:0000256" key="1">
    <source>
        <dbReference type="SAM" id="MobiDB-lite"/>
    </source>
</evidence>
<dbReference type="CDD" id="cd00037">
    <property type="entry name" value="CLECT"/>
    <property type="match status" value="1"/>
</dbReference>
<protein>
    <recommendedName>
        <fullName evidence="3">C-type lectin domain-containing protein</fullName>
    </recommendedName>
</protein>
<dbReference type="AlphaFoldDB" id="A0A9P1IN59"/>
<name>A0A9P1IN59_9PELO</name>
<feature type="signal peptide" evidence="2">
    <location>
        <begin position="1"/>
        <end position="23"/>
    </location>
</feature>
<proteinExistence type="predicted"/>
<dbReference type="InterPro" id="IPR016187">
    <property type="entry name" value="CTDL_fold"/>
</dbReference>
<sequence>MLGHFHFTFIFIFLYFKITFVSACIPTQQIEEGIIEVVTTTTSTSTSLSLEPLVTSSSTTSTSTSTSTTTSTTTTTTTTTTTSPILSCLDDTWIMVDRTTYYWCMKVLKTTVISSEGLAACQTLDPAAKVSGLQNTEEVTTISSAALSQGLNAVLIGAQRTAACMLVSLTATCTTLTSFYWTDGYTTGTEAFNWRTGQPDNSGVGQSYAIIWTTTGLMDDAYSFGLNGGVICGMLPDYY</sequence>